<dbReference type="KEGG" id="mhev:MHEL_57690"/>
<sequence>MLGDGNADHQRRNAERDEPQGADPPPADPDGRDLGGFVGDTARPFAEADPFGGTIRRILVVGIHARHPSVSSA</sequence>
<proteinExistence type="predicted"/>
<dbReference type="EMBL" id="AP022596">
    <property type="protein sequence ID" value="BBY67526.1"/>
    <property type="molecule type" value="Genomic_DNA"/>
</dbReference>
<organism evidence="2 3">
    <name type="scientific">Mycolicibacterium helvum</name>
    <dbReference type="NCBI Taxonomy" id="1534349"/>
    <lineage>
        <taxon>Bacteria</taxon>
        <taxon>Bacillati</taxon>
        <taxon>Actinomycetota</taxon>
        <taxon>Actinomycetes</taxon>
        <taxon>Mycobacteriales</taxon>
        <taxon>Mycobacteriaceae</taxon>
        <taxon>Mycolicibacterium</taxon>
    </lineage>
</organism>
<reference evidence="2 3" key="1">
    <citation type="journal article" date="2019" name="Emerg. Microbes Infect.">
        <title>Comprehensive subspecies identification of 175 nontuberculous mycobacteria species based on 7547 genomic profiles.</title>
        <authorList>
            <person name="Matsumoto Y."/>
            <person name="Kinjo T."/>
            <person name="Motooka D."/>
            <person name="Nabeya D."/>
            <person name="Jung N."/>
            <person name="Uechi K."/>
            <person name="Horii T."/>
            <person name="Iida T."/>
            <person name="Fujita J."/>
            <person name="Nakamura S."/>
        </authorList>
    </citation>
    <scope>NUCLEOTIDE SEQUENCE [LARGE SCALE GENOMIC DNA]</scope>
    <source>
        <strain evidence="2 3">JCM 30396</strain>
    </source>
</reference>
<evidence type="ECO:0000256" key="1">
    <source>
        <dbReference type="SAM" id="MobiDB-lite"/>
    </source>
</evidence>
<accession>A0A7I7TH89</accession>
<evidence type="ECO:0000313" key="3">
    <source>
        <dbReference type="Proteomes" id="UP000467148"/>
    </source>
</evidence>
<evidence type="ECO:0000313" key="2">
    <source>
        <dbReference type="EMBL" id="BBY67526.1"/>
    </source>
</evidence>
<dbReference type="AlphaFoldDB" id="A0A7I7TH89"/>
<protein>
    <submittedName>
        <fullName evidence="2">Uncharacterized protein</fullName>
    </submittedName>
</protein>
<feature type="region of interest" description="Disordered" evidence="1">
    <location>
        <begin position="1"/>
        <end position="48"/>
    </location>
</feature>
<name>A0A7I7TH89_9MYCO</name>
<dbReference type="Proteomes" id="UP000467148">
    <property type="component" value="Chromosome"/>
</dbReference>
<gene>
    <name evidence="2" type="ORF">MHEL_57690</name>
</gene>
<keyword evidence="3" id="KW-1185">Reference proteome</keyword>
<feature type="compositionally biased region" description="Basic and acidic residues" evidence="1">
    <location>
        <begin position="1"/>
        <end position="19"/>
    </location>
</feature>